<gene>
    <name evidence="1" type="ORF">H2200_007950</name>
</gene>
<name>A0AA39CGK0_9EURO</name>
<sequence length="478" mass="53654">MLGGQTILNVVADYLRFLWTYAVADMEKRLSKEAVAAMVFKVVLTVPAGWNAEAQNLMREAATKAGILRHRPIGKTTLSFVTEPEAAALATLRDFDGRPDVQIGDVFVVCDAGGGTVDLISYEVVQVKPLRIKECVEGICGLCGAVYLDEKFTAYMRALMGENGKAWDRLGAEKQKELLEQNWETGIKRNYDGSDKSWTIVINPPAGQAPLHDPERGIVYGRTIIKGGHIKQIFEPICTKIRVLVRKQINVLQNTKGKSPKAVLLVGGLGQNDYLAQILRQAFPNISIQQPTKAWSAVARGALASGILDRILLVSHVARMSCGVKYDTKFVEGMHNVLDRRWDQQKGAWYARDQIKWYLKKGQTISSEILPRFVWVRHFSNIAEYQRGLHLILWKSEVVDAPTRFTQDVKEFCSIKCSLNDDFYRLEQFTNTQGITTRKLTFELLLKVDGTSLDFFVNLNGVTQARERVQVDFVAARA</sequence>
<evidence type="ECO:0000313" key="1">
    <source>
        <dbReference type="EMBL" id="KAJ9607871.1"/>
    </source>
</evidence>
<comment type="caution">
    <text evidence="1">The sequence shown here is derived from an EMBL/GenBank/DDBJ whole genome shotgun (WGS) entry which is preliminary data.</text>
</comment>
<protein>
    <submittedName>
        <fullName evidence="1">Uncharacterized protein</fullName>
    </submittedName>
</protein>
<dbReference type="Gene3D" id="3.90.640.10">
    <property type="entry name" value="Actin, Chain A, domain 4"/>
    <property type="match status" value="1"/>
</dbReference>
<dbReference type="SUPFAM" id="SSF53067">
    <property type="entry name" value="Actin-like ATPase domain"/>
    <property type="match status" value="2"/>
</dbReference>
<dbReference type="EMBL" id="JAPDRK010000011">
    <property type="protein sequence ID" value="KAJ9607871.1"/>
    <property type="molecule type" value="Genomic_DNA"/>
</dbReference>
<dbReference type="CDD" id="cd10170">
    <property type="entry name" value="ASKHA_NBD_HSP70"/>
    <property type="match status" value="1"/>
</dbReference>
<evidence type="ECO:0000313" key="2">
    <source>
        <dbReference type="Proteomes" id="UP001172673"/>
    </source>
</evidence>
<dbReference type="AlphaFoldDB" id="A0AA39CGK0"/>
<dbReference type="Gene3D" id="3.30.420.40">
    <property type="match status" value="2"/>
</dbReference>
<keyword evidence="2" id="KW-1185">Reference proteome</keyword>
<reference evidence="1" key="1">
    <citation type="submission" date="2022-10" db="EMBL/GenBank/DDBJ databases">
        <title>Culturing micro-colonial fungi from biological soil crusts in the Mojave desert and describing Neophaeococcomyces mojavensis, and introducing the new genera and species Taxawa tesnikishii.</title>
        <authorList>
            <person name="Kurbessoian T."/>
            <person name="Stajich J.E."/>
        </authorList>
    </citation>
    <scope>NUCLEOTIDE SEQUENCE</scope>
    <source>
        <strain evidence="1">TK_41</strain>
    </source>
</reference>
<dbReference type="InterPro" id="IPR043129">
    <property type="entry name" value="ATPase_NBD"/>
</dbReference>
<proteinExistence type="predicted"/>
<organism evidence="1 2">
    <name type="scientific">Cladophialophora chaetospira</name>
    <dbReference type="NCBI Taxonomy" id="386627"/>
    <lineage>
        <taxon>Eukaryota</taxon>
        <taxon>Fungi</taxon>
        <taxon>Dikarya</taxon>
        <taxon>Ascomycota</taxon>
        <taxon>Pezizomycotina</taxon>
        <taxon>Eurotiomycetes</taxon>
        <taxon>Chaetothyriomycetidae</taxon>
        <taxon>Chaetothyriales</taxon>
        <taxon>Herpotrichiellaceae</taxon>
        <taxon>Cladophialophora</taxon>
    </lineage>
</organism>
<dbReference type="PANTHER" id="PTHR14187">
    <property type="entry name" value="ALPHA KINASE/ELONGATION FACTOR 2 KINASE"/>
    <property type="match status" value="1"/>
</dbReference>
<accession>A0AA39CGK0</accession>
<dbReference type="Proteomes" id="UP001172673">
    <property type="component" value="Unassembled WGS sequence"/>
</dbReference>
<dbReference type="PANTHER" id="PTHR14187:SF5">
    <property type="entry name" value="HEAT SHOCK 70 KDA PROTEIN 12A"/>
    <property type="match status" value="1"/>
</dbReference>